<dbReference type="EMBL" id="HACA01031841">
    <property type="protein sequence ID" value="CDW49202.1"/>
    <property type="molecule type" value="Transcribed_RNA"/>
</dbReference>
<keyword evidence="1" id="KW-0812">Transmembrane</keyword>
<sequence>MSTFWCQQVVPYPLIAMESLEILIPFVIMFMKSWRYFAYSIKRVIHINHISICLRTSYVSRHLLKEYEIWLK</sequence>
<evidence type="ECO:0000256" key="1">
    <source>
        <dbReference type="SAM" id="Phobius"/>
    </source>
</evidence>
<keyword evidence="1" id="KW-1133">Transmembrane helix</keyword>
<reference evidence="2" key="1">
    <citation type="submission" date="2014-05" db="EMBL/GenBank/DDBJ databases">
        <authorList>
            <person name="Chronopoulou M."/>
        </authorList>
    </citation>
    <scope>NUCLEOTIDE SEQUENCE</scope>
    <source>
        <tissue evidence="2">Whole organism</tissue>
    </source>
</reference>
<protein>
    <submittedName>
        <fullName evidence="2">Protein ZBED8like [Oreochromis niloticus]</fullName>
    </submittedName>
</protein>
<name>A0A0K2VG71_LEPSM</name>
<evidence type="ECO:0000313" key="2">
    <source>
        <dbReference type="EMBL" id="CDW49202.1"/>
    </source>
</evidence>
<keyword evidence="1" id="KW-0472">Membrane</keyword>
<proteinExistence type="predicted"/>
<organism evidence="2">
    <name type="scientific">Lepeophtheirus salmonis</name>
    <name type="common">Salmon louse</name>
    <name type="synonym">Caligus salmonis</name>
    <dbReference type="NCBI Taxonomy" id="72036"/>
    <lineage>
        <taxon>Eukaryota</taxon>
        <taxon>Metazoa</taxon>
        <taxon>Ecdysozoa</taxon>
        <taxon>Arthropoda</taxon>
        <taxon>Crustacea</taxon>
        <taxon>Multicrustacea</taxon>
        <taxon>Hexanauplia</taxon>
        <taxon>Copepoda</taxon>
        <taxon>Siphonostomatoida</taxon>
        <taxon>Caligidae</taxon>
        <taxon>Lepeophtheirus</taxon>
    </lineage>
</organism>
<feature type="transmembrane region" description="Helical" evidence="1">
    <location>
        <begin position="12"/>
        <end position="31"/>
    </location>
</feature>
<dbReference type="AlphaFoldDB" id="A0A0K2VG71"/>
<accession>A0A0K2VG71</accession>